<protein>
    <recommendedName>
        <fullName evidence="1">FBD domain-containing protein</fullName>
    </recommendedName>
</protein>
<dbReference type="InterPro" id="IPR006566">
    <property type="entry name" value="FBD"/>
</dbReference>
<dbReference type="InterPro" id="IPR050232">
    <property type="entry name" value="FBL13/AtMIF1-like"/>
</dbReference>
<evidence type="ECO:0000259" key="1">
    <source>
        <dbReference type="Pfam" id="PF08387"/>
    </source>
</evidence>
<dbReference type="AlphaFoldDB" id="A0A9D4XGU0"/>
<sequence>MVEACIHFFPSQISESVDPILNRIYASFDGLDIQLRHSTSKCSLRPLILNYPEFSNLVHLKFILPCFNTNLLVNVLDKCRMIEVLIIQSNKEEQPPLRTWDPKSTTVPKCIISSLSYIHIEGYQEFEDELTFAEYILRNGLNLETMVIFVDT</sequence>
<proteinExistence type="predicted"/>
<organism evidence="2 3">
    <name type="scientific">Pisum sativum</name>
    <name type="common">Garden pea</name>
    <name type="synonym">Lathyrus oleraceus</name>
    <dbReference type="NCBI Taxonomy" id="3888"/>
    <lineage>
        <taxon>Eukaryota</taxon>
        <taxon>Viridiplantae</taxon>
        <taxon>Streptophyta</taxon>
        <taxon>Embryophyta</taxon>
        <taxon>Tracheophyta</taxon>
        <taxon>Spermatophyta</taxon>
        <taxon>Magnoliopsida</taxon>
        <taxon>eudicotyledons</taxon>
        <taxon>Gunneridae</taxon>
        <taxon>Pentapetalae</taxon>
        <taxon>rosids</taxon>
        <taxon>fabids</taxon>
        <taxon>Fabales</taxon>
        <taxon>Fabaceae</taxon>
        <taxon>Papilionoideae</taxon>
        <taxon>50 kb inversion clade</taxon>
        <taxon>NPAAA clade</taxon>
        <taxon>Hologalegina</taxon>
        <taxon>IRL clade</taxon>
        <taxon>Fabeae</taxon>
        <taxon>Lathyrus</taxon>
    </lineage>
</organism>
<dbReference type="Pfam" id="PF08387">
    <property type="entry name" value="FBD"/>
    <property type="match status" value="1"/>
</dbReference>
<keyword evidence="3" id="KW-1185">Reference proteome</keyword>
<dbReference type="EMBL" id="JAMSHJ010000004">
    <property type="protein sequence ID" value="KAI5419839.1"/>
    <property type="molecule type" value="Genomic_DNA"/>
</dbReference>
<feature type="domain" description="FBD" evidence="1">
    <location>
        <begin position="105"/>
        <end position="148"/>
    </location>
</feature>
<name>A0A9D4XGU0_PEA</name>
<gene>
    <name evidence="2" type="ORF">KIW84_043845</name>
</gene>
<dbReference type="PANTHER" id="PTHR31900:SF34">
    <property type="entry name" value="EMB|CAB62440.1-RELATED"/>
    <property type="match status" value="1"/>
</dbReference>
<comment type="caution">
    <text evidence="2">The sequence shown here is derived from an EMBL/GenBank/DDBJ whole genome shotgun (WGS) entry which is preliminary data.</text>
</comment>
<dbReference type="Proteomes" id="UP001058974">
    <property type="component" value="Chromosome 4"/>
</dbReference>
<evidence type="ECO:0000313" key="2">
    <source>
        <dbReference type="EMBL" id="KAI5419839.1"/>
    </source>
</evidence>
<reference evidence="2 3" key="1">
    <citation type="journal article" date="2022" name="Nat. Genet.">
        <title>Improved pea reference genome and pan-genome highlight genomic features and evolutionary characteristics.</title>
        <authorList>
            <person name="Yang T."/>
            <person name="Liu R."/>
            <person name="Luo Y."/>
            <person name="Hu S."/>
            <person name="Wang D."/>
            <person name="Wang C."/>
            <person name="Pandey M.K."/>
            <person name="Ge S."/>
            <person name="Xu Q."/>
            <person name="Li N."/>
            <person name="Li G."/>
            <person name="Huang Y."/>
            <person name="Saxena R.K."/>
            <person name="Ji Y."/>
            <person name="Li M."/>
            <person name="Yan X."/>
            <person name="He Y."/>
            <person name="Liu Y."/>
            <person name="Wang X."/>
            <person name="Xiang C."/>
            <person name="Varshney R.K."/>
            <person name="Ding H."/>
            <person name="Gao S."/>
            <person name="Zong X."/>
        </authorList>
    </citation>
    <scope>NUCLEOTIDE SEQUENCE [LARGE SCALE GENOMIC DNA]</scope>
    <source>
        <strain evidence="2 3">cv. Zhongwan 6</strain>
    </source>
</reference>
<accession>A0A9D4XGU0</accession>
<evidence type="ECO:0000313" key="3">
    <source>
        <dbReference type="Proteomes" id="UP001058974"/>
    </source>
</evidence>
<dbReference type="PANTHER" id="PTHR31900">
    <property type="entry name" value="F-BOX/RNI SUPERFAMILY PROTEIN-RELATED"/>
    <property type="match status" value="1"/>
</dbReference>
<dbReference type="Gramene" id="Psat04G0384500-T1">
    <property type="protein sequence ID" value="KAI5419839.1"/>
    <property type="gene ID" value="KIW84_043845"/>
</dbReference>